<keyword evidence="2" id="KW-1185">Reference proteome</keyword>
<dbReference type="InterPro" id="IPR043131">
    <property type="entry name" value="BCAT-like_N"/>
</dbReference>
<gene>
    <name evidence="1" type="ORF">RT717_22520</name>
</gene>
<keyword evidence="1" id="KW-0032">Aminotransferase</keyword>
<dbReference type="InterPro" id="IPR036038">
    <property type="entry name" value="Aminotransferase-like"/>
</dbReference>
<dbReference type="Proteomes" id="UP001302349">
    <property type="component" value="Chromosome"/>
</dbReference>
<dbReference type="InterPro" id="IPR043132">
    <property type="entry name" value="BCAT-like_C"/>
</dbReference>
<dbReference type="EMBL" id="CP136051">
    <property type="protein sequence ID" value="WOK05853.1"/>
    <property type="molecule type" value="Genomic_DNA"/>
</dbReference>
<accession>A0ABZ0ILG1</accession>
<keyword evidence="1" id="KW-0808">Transferase</keyword>
<evidence type="ECO:0000313" key="1">
    <source>
        <dbReference type="EMBL" id="WOK05853.1"/>
    </source>
</evidence>
<evidence type="ECO:0000313" key="2">
    <source>
        <dbReference type="Proteomes" id="UP001302349"/>
    </source>
</evidence>
<dbReference type="Gene3D" id="3.20.10.10">
    <property type="entry name" value="D-amino Acid Aminotransferase, subunit A, domain 2"/>
    <property type="match status" value="1"/>
</dbReference>
<sequence>MCLLLESIKIANGQPQNLPWHQRRLDASRLEVFGMQLPPINLQEILNTSQLDKATIYKARVIYGEELDKVEIAPYSVRPIQSITVVEANRLDYRHKYADRSAINTLFSQRGATDDILIAQNGLLTDCSYANVCFWDGDKWYTPDEPLLAGTKRASLLEKGLVSERKIELSDIKFFESVTLINAMLDPGTIVLPASRLIY</sequence>
<dbReference type="Pfam" id="PF01063">
    <property type="entry name" value="Aminotran_4"/>
    <property type="match status" value="1"/>
</dbReference>
<proteinExistence type="predicted"/>
<dbReference type="InterPro" id="IPR001544">
    <property type="entry name" value="Aminotrans_IV"/>
</dbReference>
<dbReference type="GO" id="GO:0008483">
    <property type="term" value="F:transaminase activity"/>
    <property type="evidence" value="ECO:0007669"/>
    <property type="project" value="UniProtKB-KW"/>
</dbReference>
<reference evidence="1 2" key="1">
    <citation type="journal article" date="2023" name="Microbiol. Resour. Announc.">
        <title>Complete Genome Sequence of Imperialibacter roseus strain P4T.</title>
        <authorList>
            <person name="Tizabi D.R."/>
            <person name="Bachvaroff T."/>
            <person name="Hill R.T."/>
        </authorList>
    </citation>
    <scope>NUCLEOTIDE SEQUENCE [LARGE SCALE GENOMIC DNA]</scope>
    <source>
        <strain evidence="1 2">P4T</strain>
    </source>
</reference>
<dbReference type="Gene3D" id="3.30.470.10">
    <property type="match status" value="1"/>
</dbReference>
<dbReference type="SUPFAM" id="SSF56752">
    <property type="entry name" value="D-aminoacid aminotransferase-like PLP-dependent enzymes"/>
    <property type="match status" value="1"/>
</dbReference>
<protein>
    <submittedName>
        <fullName evidence="1">Aminotransferase class IV</fullName>
    </submittedName>
</protein>
<dbReference type="RefSeq" id="WP_317488603.1">
    <property type="nucleotide sequence ID" value="NZ_CP136051.1"/>
</dbReference>
<organism evidence="1 2">
    <name type="scientific">Imperialibacter roseus</name>
    <dbReference type="NCBI Taxonomy" id="1324217"/>
    <lineage>
        <taxon>Bacteria</taxon>
        <taxon>Pseudomonadati</taxon>
        <taxon>Bacteroidota</taxon>
        <taxon>Cytophagia</taxon>
        <taxon>Cytophagales</taxon>
        <taxon>Flammeovirgaceae</taxon>
        <taxon>Imperialibacter</taxon>
    </lineage>
</organism>
<name>A0ABZ0ILG1_9BACT</name>